<organism evidence="1 2">
    <name type="scientific">Micromonospora palomenae</name>
    <dbReference type="NCBI Taxonomy" id="1461247"/>
    <lineage>
        <taxon>Bacteria</taxon>
        <taxon>Bacillati</taxon>
        <taxon>Actinomycetota</taxon>
        <taxon>Actinomycetes</taxon>
        <taxon>Micromonosporales</taxon>
        <taxon>Micromonosporaceae</taxon>
        <taxon>Micromonospora</taxon>
    </lineage>
</organism>
<evidence type="ECO:0000313" key="2">
    <source>
        <dbReference type="Proteomes" id="UP000319927"/>
    </source>
</evidence>
<proteinExistence type="predicted"/>
<dbReference type="AlphaFoldDB" id="A0A561WW91"/>
<comment type="caution">
    <text evidence="1">The sequence shown here is derived from an EMBL/GenBank/DDBJ whole genome shotgun (WGS) entry which is preliminary data.</text>
</comment>
<dbReference type="EMBL" id="VIXA01000001">
    <property type="protein sequence ID" value="TWG28132.1"/>
    <property type="molecule type" value="Genomic_DNA"/>
</dbReference>
<sequence>MRVPTSAMEWASVASVLRPCPVANTRAQAASFGETSAICSPSGSSRLAMCEPMPWQPSIAQTRFGHCLAYFLVAV</sequence>
<dbReference type="Proteomes" id="UP000319927">
    <property type="component" value="Unassembled WGS sequence"/>
</dbReference>
<accession>A0A561WW91</accession>
<reference evidence="1 2" key="1">
    <citation type="submission" date="2019-06" db="EMBL/GenBank/DDBJ databases">
        <title>Sequencing the genomes of 1000 actinobacteria strains.</title>
        <authorList>
            <person name="Klenk H.-P."/>
        </authorList>
    </citation>
    <scope>NUCLEOTIDE SEQUENCE [LARGE SCALE GENOMIC DNA]</scope>
    <source>
        <strain evidence="1 2">DSM 102131</strain>
    </source>
</reference>
<protein>
    <submittedName>
        <fullName evidence="1">Uncharacterized protein</fullName>
    </submittedName>
</protein>
<name>A0A561WW91_9ACTN</name>
<gene>
    <name evidence="1" type="ORF">FHX75_111283</name>
</gene>
<evidence type="ECO:0000313" key="1">
    <source>
        <dbReference type="EMBL" id="TWG28132.1"/>
    </source>
</evidence>
<keyword evidence="2" id="KW-1185">Reference proteome</keyword>